<organism evidence="2 3">
    <name type="scientific">Mucilaginibacter terrigena</name>
    <dbReference type="NCBI Taxonomy" id="2492395"/>
    <lineage>
        <taxon>Bacteria</taxon>
        <taxon>Pseudomonadati</taxon>
        <taxon>Bacteroidota</taxon>
        <taxon>Sphingobacteriia</taxon>
        <taxon>Sphingobacteriales</taxon>
        <taxon>Sphingobacteriaceae</taxon>
        <taxon>Mucilaginibacter</taxon>
    </lineage>
</organism>
<evidence type="ECO:0000313" key="3">
    <source>
        <dbReference type="Proteomes" id="UP000293331"/>
    </source>
</evidence>
<name>A0A4Q5LJG2_9SPHI</name>
<sequence length="314" mass="34487">MKKLFTLFLCMCAAALVARAQKPDTAKAVVHYKFSHLRDTTKPNEPYTENMVLFLGRNASAYKSYDRKLQDAMMRKQVAEQIKANGGAGGNITIKRGGPGITNNEYYMYPAQKKLVRKERLINNYLIEEPLPVIQWKISSDTASFSGLKCQKATGHFAGRDYTAWFCPDLPFHSGPWKLNGLPGLIVEAYDTNKQVVFKFDGMDDASKLEKPAAGSGDGTTIQSGGVMVKMIGMEDANDDPGIIALPSNGIKTNEKEFTNLKEAMKKDPAAFMQSAMAASGANIRMAPGMNTNMKFQVATGPVINNPLELPEKK</sequence>
<keyword evidence="3" id="KW-1185">Reference proteome</keyword>
<protein>
    <submittedName>
        <fullName evidence="2">GLPGLI family protein</fullName>
    </submittedName>
</protein>
<feature type="signal peptide" evidence="1">
    <location>
        <begin position="1"/>
        <end position="20"/>
    </location>
</feature>
<evidence type="ECO:0000313" key="2">
    <source>
        <dbReference type="EMBL" id="RYU86847.1"/>
    </source>
</evidence>
<dbReference type="OrthoDB" id="1440774at2"/>
<dbReference type="EMBL" id="SEWG01000008">
    <property type="protein sequence ID" value="RYU86847.1"/>
    <property type="molecule type" value="Genomic_DNA"/>
</dbReference>
<dbReference type="RefSeq" id="WP_129877877.1">
    <property type="nucleotide sequence ID" value="NZ_SEWG01000008.1"/>
</dbReference>
<comment type="caution">
    <text evidence="2">The sequence shown here is derived from an EMBL/GenBank/DDBJ whole genome shotgun (WGS) entry which is preliminary data.</text>
</comment>
<proteinExistence type="predicted"/>
<dbReference type="InterPro" id="IPR005901">
    <property type="entry name" value="GLPGLI"/>
</dbReference>
<dbReference type="Pfam" id="PF09697">
    <property type="entry name" value="Porph_ging"/>
    <property type="match status" value="1"/>
</dbReference>
<gene>
    <name evidence="2" type="ORF">EWM62_16990</name>
</gene>
<dbReference type="NCBIfam" id="TIGR01200">
    <property type="entry name" value="GLPGLI"/>
    <property type="match status" value="1"/>
</dbReference>
<dbReference type="AlphaFoldDB" id="A0A4Q5LJG2"/>
<dbReference type="Proteomes" id="UP000293331">
    <property type="component" value="Unassembled WGS sequence"/>
</dbReference>
<reference evidence="2 3" key="1">
    <citation type="submission" date="2019-02" db="EMBL/GenBank/DDBJ databases">
        <title>Bacterial novel species Mucilaginibacter sp. 17JY9-4 isolated from soil.</title>
        <authorList>
            <person name="Jung H.-Y."/>
        </authorList>
    </citation>
    <scope>NUCLEOTIDE SEQUENCE [LARGE SCALE GENOMIC DNA]</scope>
    <source>
        <strain evidence="2 3">17JY9-4</strain>
    </source>
</reference>
<feature type="chain" id="PRO_5020566704" evidence="1">
    <location>
        <begin position="21"/>
        <end position="314"/>
    </location>
</feature>
<keyword evidence="1" id="KW-0732">Signal</keyword>
<evidence type="ECO:0000256" key="1">
    <source>
        <dbReference type="SAM" id="SignalP"/>
    </source>
</evidence>
<accession>A0A4Q5LJG2</accession>